<proteinExistence type="predicted"/>
<comment type="caution">
    <text evidence="2">The sequence shown here is derived from an EMBL/GenBank/DDBJ whole genome shotgun (WGS) entry which is preliminary data.</text>
</comment>
<keyword evidence="3" id="KW-1185">Reference proteome</keyword>
<sequence length="123" mass="13834">MNRRFVILTWLLLVVAGSLVQAKPAVPAFTPDRSTASCFKSSHFAFAQPTDHFFPLEWVLPTDDNSSGNDQSTACGFPNESYFNRGKWVLASETAGFRSEPFHKAYRSTPLFVLFHTWKILCG</sequence>
<gene>
    <name evidence="2" type="ORF">GJJ30_16115</name>
</gene>
<feature type="signal peptide" evidence="1">
    <location>
        <begin position="1"/>
        <end position="22"/>
    </location>
</feature>
<evidence type="ECO:0000256" key="1">
    <source>
        <dbReference type="SAM" id="SignalP"/>
    </source>
</evidence>
<accession>A0A7K0EMX3</accession>
<dbReference type="Proteomes" id="UP000441754">
    <property type="component" value="Unassembled WGS sequence"/>
</dbReference>
<dbReference type="AlphaFoldDB" id="A0A7K0EMX3"/>
<evidence type="ECO:0008006" key="4">
    <source>
        <dbReference type="Google" id="ProtNLM"/>
    </source>
</evidence>
<dbReference type="OrthoDB" id="9894744at2"/>
<dbReference type="EMBL" id="WJXZ01000009">
    <property type="protein sequence ID" value="MRS62826.1"/>
    <property type="molecule type" value="Genomic_DNA"/>
</dbReference>
<organism evidence="2 3">
    <name type="scientific">Larkinella terrae</name>
    <dbReference type="NCBI Taxonomy" id="2025311"/>
    <lineage>
        <taxon>Bacteria</taxon>
        <taxon>Pseudomonadati</taxon>
        <taxon>Bacteroidota</taxon>
        <taxon>Cytophagia</taxon>
        <taxon>Cytophagales</taxon>
        <taxon>Spirosomataceae</taxon>
        <taxon>Larkinella</taxon>
    </lineage>
</organism>
<reference evidence="2 3" key="1">
    <citation type="journal article" date="2018" name="Antonie Van Leeuwenhoek">
        <title>Larkinella terrae sp. nov., isolated from soil on Jeju Island, South Korea.</title>
        <authorList>
            <person name="Ten L.N."/>
            <person name="Jeon J."/>
            <person name="Park S.J."/>
            <person name="Park S."/>
            <person name="Lee S.Y."/>
            <person name="Kim M.K."/>
            <person name="Jung H.Y."/>
        </authorList>
    </citation>
    <scope>NUCLEOTIDE SEQUENCE [LARGE SCALE GENOMIC DNA]</scope>
    <source>
        <strain evidence="2 3">KCTC 52001</strain>
    </source>
</reference>
<dbReference type="RefSeq" id="WP_154176192.1">
    <property type="nucleotide sequence ID" value="NZ_WJXZ01000009.1"/>
</dbReference>
<keyword evidence="1" id="KW-0732">Signal</keyword>
<feature type="chain" id="PRO_5029856918" description="Secreted protein" evidence="1">
    <location>
        <begin position="23"/>
        <end position="123"/>
    </location>
</feature>
<evidence type="ECO:0000313" key="3">
    <source>
        <dbReference type="Proteomes" id="UP000441754"/>
    </source>
</evidence>
<evidence type="ECO:0000313" key="2">
    <source>
        <dbReference type="EMBL" id="MRS62826.1"/>
    </source>
</evidence>
<name>A0A7K0EMX3_9BACT</name>
<protein>
    <recommendedName>
        <fullName evidence="4">Secreted protein</fullName>
    </recommendedName>
</protein>